<feature type="region of interest" description="Disordered" evidence="1">
    <location>
        <begin position="42"/>
        <end position="70"/>
    </location>
</feature>
<name>A0AAN6N6Q6_9PEZI</name>
<dbReference type="AlphaFoldDB" id="A0AAN6N6Q6"/>
<proteinExistence type="predicted"/>
<evidence type="ECO:0000256" key="1">
    <source>
        <dbReference type="SAM" id="MobiDB-lite"/>
    </source>
</evidence>
<evidence type="ECO:0000313" key="3">
    <source>
        <dbReference type="EMBL" id="KAK3940222.1"/>
    </source>
</evidence>
<gene>
    <name evidence="3" type="ORF">QBC46DRAFT_341780</name>
</gene>
<organism evidence="3 4">
    <name type="scientific">Diplogelasinospora grovesii</name>
    <dbReference type="NCBI Taxonomy" id="303347"/>
    <lineage>
        <taxon>Eukaryota</taxon>
        <taxon>Fungi</taxon>
        <taxon>Dikarya</taxon>
        <taxon>Ascomycota</taxon>
        <taxon>Pezizomycotina</taxon>
        <taxon>Sordariomycetes</taxon>
        <taxon>Sordariomycetidae</taxon>
        <taxon>Sordariales</taxon>
        <taxon>Diplogelasinosporaceae</taxon>
        <taxon>Diplogelasinospora</taxon>
    </lineage>
</organism>
<protein>
    <recommendedName>
        <fullName evidence="5">Cell wall protein</fullName>
    </recommendedName>
</protein>
<keyword evidence="2" id="KW-0732">Signal</keyword>
<evidence type="ECO:0000313" key="4">
    <source>
        <dbReference type="Proteomes" id="UP001303473"/>
    </source>
</evidence>
<keyword evidence="4" id="KW-1185">Reference proteome</keyword>
<dbReference type="Proteomes" id="UP001303473">
    <property type="component" value="Unassembled WGS sequence"/>
</dbReference>
<feature type="chain" id="PRO_5042994377" description="Cell wall protein" evidence="2">
    <location>
        <begin position="18"/>
        <end position="304"/>
    </location>
</feature>
<sequence>MKSFTIALACLATSAIAAPLVPGTPVGLGDCKCNSTGVSSPGAGAPAASSGVPTAPTVVPSVPSSSSTGVPNGNYAPGGVAAGAAGGAAAVVSGAGAPGAPGAGAPGNSSSSGSGVAYPEVPSLTVALELCANLQIAIGADVQLLVGKLQGLKGNAGEVTPVVKEKLAGIAVQLKAIIGTVVPAVIGHAKVYTSAELYILLGLVKDLDALLAQVEICLKALVGTAEADVIIAVKAELQLILQLVVAVSTPIAQVALEVVAATGVPAIVAEITVHAKSMTACSERLIEVNGEICGKLPAGVTLAH</sequence>
<comment type="caution">
    <text evidence="3">The sequence shown here is derived from an EMBL/GenBank/DDBJ whole genome shotgun (WGS) entry which is preliminary data.</text>
</comment>
<reference evidence="4" key="1">
    <citation type="journal article" date="2023" name="Mol. Phylogenet. Evol.">
        <title>Genome-scale phylogeny and comparative genomics of the fungal order Sordariales.</title>
        <authorList>
            <person name="Hensen N."/>
            <person name="Bonometti L."/>
            <person name="Westerberg I."/>
            <person name="Brannstrom I.O."/>
            <person name="Guillou S."/>
            <person name="Cros-Aarteil S."/>
            <person name="Calhoun S."/>
            <person name="Haridas S."/>
            <person name="Kuo A."/>
            <person name="Mondo S."/>
            <person name="Pangilinan J."/>
            <person name="Riley R."/>
            <person name="LaButti K."/>
            <person name="Andreopoulos B."/>
            <person name="Lipzen A."/>
            <person name="Chen C."/>
            <person name="Yan M."/>
            <person name="Daum C."/>
            <person name="Ng V."/>
            <person name="Clum A."/>
            <person name="Steindorff A."/>
            <person name="Ohm R.A."/>
            <person name="Martin F."/>
            <person name="Silar P."/>
            <person name="Natvig D.O."/>
            <person name="Lalanne C."/>
            <person name="Gautier V."/>
            <person name="Ament-Velasquez S.L."/>
            <person name="Kruys A."/>
            <person name="Hutchinson M.I."/>
            <person name="Powell A.J."/>
            <person name="Barry K."/>
            <person name="Miller A.N."/>
            <person name="Grigoriev I.V."/>
            <person name="Debuchy R."/>
            <person name="Gladieux P."/>
            <person name="Hiltunen Thoren M."/>
            <person name="Johannesson H."/>
        </authorList>
    </citation>
    <scope>NUCLEOTIDE SEQUENCE [LARGE SCALE GENOMIC DNA]</scope>
    <source>
        <strain evidence="4">CBS 340.73</strain>
    </source>
</reference>
<evidence type="ECO:0008006" key="5">
    <source>
        <dbReference type="Google" id="ProtNLM"/>
    </source>
</evidence>
<dbReference type="EMBL" id="MU853799">
    <property type="protein sequence ID" value="KAK3940222.1"/>
    <property type="molecule type" value="Genomic_DNA"/>
</dbReference>
<feature type="signal peptide" evidence="2">
    <location>
        <begin position="1"/>
        <end position="17"/>
    </location>
</feature>
<accession>A0AAN6N6Q6</accession>
<evidence type="ECO:0000256" key="2">
    <source>
        <dbReference type="SAM" id="SignalP"/>
    </source>
</evidence>